<evidence type="ECO:0000313" key="2">
    <source>
        <dbReference type="Proteomes" id="UP001055811"/>
    </source>
</evidence>
<organism evidence="1 2">
    <name type="scientific">Cichorium intybus</name>
    <name type="common">Chicory</name>
    <dbReference type="NCBI Taxonomy" id="13427"/>
    <lineage>
        <taxon>Eukaryota</taxon>
        <taxon>Viridiplantae</taxon>
        <taxon>Streptophyta</taxon>
        <taxon>Embryophyta</taxon>
        <taxon>Tracheophyta</taxon>
        <taxon>Spermatophyta</taxon>
        <taxon>Magnoliopsida</taxon>
        <taxon>eudicotyledons</taxon>
        <taxon>Gunneridae</taxon>
        <taxon>Pentapetalae</taxon>
        <taxon>asterids</taxon>
        <taxon>campanulids</taxon>
        <taxon>Asterales</taxon>
        <taxon>Asteraceae</taxon>
        <taxon>Cichorioideae</taxon>
        <taxon>Cichorieae</taxon>
        <taxon>Cichoriinae</taxon>
        <taxon>Cichorium</taxon>
    </lineage>
</organism>
<gene>
    <name evidence="1" type="ORF">L2E82_48892</name>
</gene>
<dbReference type="Proteomes" id="UP001055811">
    <property type="component" value="Linkage Group LG09"/>
</dbReference>
<comment type="caution">
    <text evidence="1">The sequence shown here is derived from an EMBL/GenBank/DDBJ whole genome shotgun (WGS) entry which is preliminary data.</text>
</comment>
<evidence type="ECO:0000313" key="1">
    <source>
        <dbReference type="EMBL" id="KAI3690688.1"/>
    </source>
</evidence>
<protein>
    <submittedName>
        <fullName evidence="1">Uncharacterized protein</fullName>
    </submittedName>
</protein>
<keyword evidence="2" id="KW-1185">Reference proteome</keyword>
<name>A0ACB8YZA2_CICIN</name>
<sequence length="171" mass="19995">MKLASMENEDHPAYHRKWRQPHHRQFCVAANQPSHHDHDLTAIVGHLPVFNLYIVFSKNQMDSQVVRRQGITKGEEDKTVEIKMRTFNSSSKEMAVFVVANAYSSKDYTAITWLSYASSVKKSLEKSHLSHLVEPSEHWYWGFQFLKIVSPELQHVLKDQIQKEKKKCMLE</sequence>
<proteinExistence type="predicted"/>
<accession>A0ACB8YZA2</accession>
<reference evidence="1 2" key="2">
    <citation type="journal article" date="2022" name="Mol. Ecol. Resour.">
        <title>The genomes of chicory, endive, great burdock and yacon provide insights into Asteraceae paleo-polyploidization history and plant inulin production.</title>
        <authorList>
            <person name="Fan W."/>
            <person name="Wang S."/>
            <person name="Wang H."/>
            <person name="Wang A."/>
            <person name="Jiang F."/>
            <person name="Liu H."/>
            <person name="Zhao H."/>
            <person name="Xu D."/>
            <person name="Zhang Y."/>
        </authorList>
    </citation>
    <scope>NUCLEOTIDE SEQUENCE [LARGE SCALE GENOMIC DNA]</scope>
    <source>
        <strain evidence="2">cv. Punajuju</strain>
        <tissue evidence="1">Leaves</tissue>
    </source>
</reference>
<reference evidence="2" key="1">
    <citation type="journal article" date="2022" name="Mol. Ecol. Resour.">
        <title>The genomes of chicory, endive, great burdock and yacon provide insights into Asteraceae palaeo-polyploidization history and plant inulin production.</title>
        <authorList>
            <person name="Fan W."/>
            <person name="Wang S."/>
            <person name="Wang H."/>
            <person name="Wang A."/>
            <person name="Jiang F."/>
            <person name="Liu H."/>
            <person name="Zhao H."/>
            <person name="Xu D."/>
            <person name="Zhang Y."/>
        </authorList>
    </citation>
    <scope>NUCLEOTIDE SEQUENCE [LARGE SCALE GENOMIC DNA]</scope>
    <source>
        <strain evidence="2">cv. Punajuju</strain>
    </source>
</reference>
<dbReference type="EMBL" id="CM042017">
    <property type="protein sequence ID" value="KAI3690688.1"/>
    <property type="molecule type" value="Genomic_DNA"/>
</dbReference>